<proteinExistence type="predicted"/>
<comment type="caution">
    <text evidence="1">The sequence shown here is derived from an EMBL/GenBank/DDBJ whole genome shotgun (WGS) entry which is preliminary data.</text>
</comment>
<name>A0A0J1C0R3_9NEIS</name>
<dbReference type="AlphaFoldDB" id="A0A0J1C0R3"/>
<organism evidence="1 2">
    <name type="scientific">Neisseria arctica</name>
    <dbReference type="NCBI Taxonomy" id="1470200"/>
    <lineage>
        <taxon>Bacteria</taxon>
        <taxon>Pseudomonadati</taxon>
        <taxon>Pseudomonadota</taxon>
        <taxon>Betaproteobacteria</taxon>
        <taxon>Neisseriales</taxon>
        <taxon>Neisseriaceae</taxon>
        <taxon>Neisseria</taxon>
    </lineage>
</organism>
<dbReference type="EMBL" id="JTDO01000181">
    <property type="protein sequence ID" value="KLT71863.1"/>
    <property type="molecule type" value="Genomic_DNA"/>
</dbReference>
<reference evidence="1 2" key="1">
    <citation type="submission" date="2014-11" db="EMBL/GenBank/DDBJ databases">
        <title>Genome of a novel goose pathogen.</title>
        <authorList>
            <person name="Hansen C.M."/>
            <person name="Hueffer K."/>
            <person name="Choi S.C."/>
        </authorList>
    </citation>
    <scope>NUCLEOTIDE SEQUENCE [LARGE SCALE GENOMIC DNA]</scope>
    <source>
        <strain evidence="1 2">KH1503</strain>
    </source>
</reference>
<accession>A0A0J1C0R3</accession>
<feature type="non-terminal residue" evidence="1">
    <location>
        <position position="79"/>
    </location>
</feature>
<dbReference type="STRING" id="1470200.PL75_11365"/>
<keyword evidence="2" id="KW-1185">Reference proteome</keyword>
<dbReference type="PATRIC" id="fig|1470200.3.peg.939"/>
<dbReference type="Proteomes" id="UP000036027">
    <property type="component" value="Unassembled WGS sequence"/>
</dbReference>
<protein>
    <submittedName>
        <fullName evidence="1">Uncharacterized protein</fullName>
    </submittedName>
</protein>
<feature type="non-terminal residue" evidence="1">
    <location>
        <position position="1"/>
    </location>
</feature>
<sequence length="79" mass="8651">IFTAHNSLKVRFRAAQTQVPSRHVTVTTLGDGYITALHLLADNTGWMAHITANPMFLVLDLRGGAIFAKQVGMQTAMQK</sequence>
<gene>
    <name evidence="1" type="ORF">PL75_11365</name>
</gene>
<evidence type="ECO:0000313" key="2">
    <source>
        <dbReference type="Proteomes" id="UP000036027"/>
    </source>
</evidence>
<evidence type="ECO:0000313" key="1">
    <source>
        <dbReference type="EMBL" id="KLT71863.1"/>
    </source>
</evidence>